<gene>
    <name evidence="1" type="ORF">MTR67_022550</name>
</gene>
<evidence type="ECO:0000313" key="2">
    <source>
        <dbReference type="Proteomes" id="UP001234989"/>
    </source>
</evidence>
<keyword evidence="2" id="KW-1185">Reference proteome</keyword>
<reference evidence="1" key="1">
    <citation type="submission" date="2023-08" db="EMBL/GenBank/DDBJ databases">
        <title>A de novo genome assembly of Solanum verrucosum Schlechtendal, a Mexican diploid species geographically isolated from the other diploid A-genome species in potato relatives.</title>
        <authorList>
            <person name="Hosaka K."/>
        </authorList>
    </citation>
    <scope>NUCLEOTIDE SEQUENCE</scope>
    <source>
        <tissue evidence="1">Young leaves</tissue>
    </source>
</reference>
<evidence type="ECO:0000313" key="1">
    <source>
        <dbReference type="EMBL" id="WMV29165.1"/>
    </source>
</evidence>
<sequence>MIKNKSMKKRCILISNSNLMMKRKNRGEIRAKGEKLGLKEEEERWWVVQGSTSAPSKRLLRSSDVRSHFVPHQPTVFKRNKLWVVQGFNRKMT</sequence>
<name>A0AAF0QUV3_SOLVR</name>
<dbReference type="Proteomes" id="UP001234989">
    <property type="component" value="Chromosome 5"/>
</dbReference>
<protein>
    <submittedName>
        <fullName evidence="1">Uncharacterized protein</fullName>
    </submittedName>
</protein>
<dbReference type="AlphaFoldDB" id="A0AAF0QUV3"/>
<proteinExistence type="predicted"/>
<accession>A0AAF0QUV3</accession>
<dbReference type="EMBL" id="CP133616">
    <property type="protein sequence ID" value="WMV29165.1"/>
    <property type="molecule type" value="Genomic_DNA"/>
</dbReference>
<organism evidence="1 2">
    <name type="scientific">Solanum verrucosum</name>
    <dbReference type="NCBI Taxonomy" id="315347"/>
    <lineage>
        <taxon>Eukaryota</taxon>
        <taxon>Viridiplantae</taxon>
        <taxon>Streptophyta</taxon>
        <taxon>Embryophyta</taxon>
        <taxon>Tracheophyta</taxon>
        <taxon>Spermatophyta</taxon>
        <taxon>Magnoliopsida</taxon>
        <taxon>eudicotyledons</taxon>
        <taxon>Gunneridae</taxon>
        <taxon>Pentapetalae</taxon>
        <taxon>asterids</taxon>
        <taxon>lamiids</taxon>
        <taxon>Solanales</taxon>
        <taxon>Solanaceae</taxon>
        <taxon>Solanoideae</taxon>
        <taxon>Solaneae</taxon>
        <taxon>Solanum</taxon>
    </lineage>
</organism>